<keyword evidence="2" id="KW-1185">Reference proteome</keyword>
<proteinExistence type="predicted"/>
<evidence type="ECO:0000313" key="1">
    <source>
        <dbReference type="EMBL" id="MDQ0376348.1"/>
    </source>
</evidence>
<protein>
    <recommendedName>
        <fullName evidence="3">Excreted virulence factor EspC, type VII ESX diderm</fullName>
    </recommendedName>
</protein>
<gene>
    <name evidence="1" type="ORF">FB470_000342</name>
</gene>
<reference evidence="1 2" key="1">
    <citation type="submission" date="2023-07" db="EMBL/GenBank/DDBJ databases">
        <title>Sequencing the genomes of 1000 actinobacteria strains.</title>
        <authorList>
            <person name="Klenk H.-P."/>
        </authorList>
    </citation>
    <scope>NUCLEOTIDE SEQUENCE [LARGE SCALE GENOMIC DNA]</scope>
    <source>
        <strain evidence="1 2">DSM 45805</strain>
    </source>
</reference>
<dbReference type="RefSeq" id="WP_306988174.1">
    <property type="nucleotide sequence ID" value="NZ_JAUSUT010000001.1"/>
</dbReference>
<comment type="caution">
    <text evidence="1">The sequence shown here is derived from an EMBL/GenBank/DDBJ whole genome shotgun (WGS) entry which is preliminary data.</text>
</comment>
<name>A0ABU0EM46_9PSEU</name>
<sequence length="98" mass="11147">MLSGRLTQMQDRMREVGRRLYRLQQAPKLGNDEYAKKAAAHFLAAMDSDEQSLVRVFYSVQDMLASLREAVEIAISKYDASDEAAAQAVRMFKDQESQ</sequence>
<accession>A0ABU0EM46</accession>
<evidence type="ECO:0000313" key="2">
    <source>
        <dbReference type="Proteomes" id="UP001229651"/>
    </source>
</evidence>
<organism evidence="1 2">
    <name type="scientific">Amycolatopsis thermophila</name>
    <dbReference type="NCBI Taxonomy" id="206084"/>
    <lineage>
        <taxon>Bacteria</taxon>
        <taxon>Bacillati</taxon>
        <taxon>Actinomycetota</taxon>
        <taxon>Actinomycetes</taxon>
        <taxon>Pseudonocardiales</taxon>
        <taxon>Pseudonocardiaceae</taxon>
        <taxon>Amycolatopsis</taxon>
    </lineage>
</organism>
<dbReference type="EMBL" id="JAUSUT010000001">
    <property type="protein sequence ID" value="MDQ0376348.1"/>
    <property type="molecule type" value="Genomic_DNA"/>
</dbReference>
<evidence type="ECO:0008006" key="3">
    <source>
        <dbReference type="Google" id="ProtNLM"/>
    </source>
</evidence>
<dbReference type="Proteomes" id="UP001229651">
    <property type="component" value="Unassembled WGS sequence"/>
</dbReference>